<feature type="transmembrane region" description="Helical" evidence="1">
    <location>
        <begin position="271"/>
        <end position="298"/>
    </location>
</feature>
<dbReference type="AlphaFoldDB" id="A0AAN8WWN5"/>
<keyword evidence="2" id="KW-0732">Signal</keyword>
<keyword evidence="4" id="KW-1185">Reference proteome</keyword>
<dbReference type="EMBL" id="JAXCGZ010017846">
    <property type="protein sequence ID" value="KAK7067685.1"/>
    <property type="molecule type" value="Genomic_DNA"/>
</dbReference>
<feature type="signal peptide" evidence="2">
    <location>
        <begin position="1"/>
        <end position="23"/>
    </location>
</feature>
<evidence type="ECO:0000313" key="4">
    <source>
        <dbReference type="Proteomes" id="UP001381693"/>
    </source>
</evidence>
<keyword evidence="1" id="KW-0472">Membrane</keyword>
<accession>A0AAN8WWN5</accession>
<keyword evidence="1" id="KW-0812">Transmembrane</keyword>
<evidence type="ECO:0000313" key="3">
    <source>
        <dbReference type="EMBL" id="KAK7067685.1"/>
    </source>
</evidence>
<evidence type="ECO:0000256" key="1">
    <source>
        <dbReference type="SAM" id="Phobius"/>
    </source>
</evidence>
<keyword evidence="1" id="KW-1133">Transmembrane helix</keyword>
<gene>
    <name evidence="3" type="ORF">SK128_004852</name>
</gene>
<evidence type="ECO:0000256" key="2">
    <source>
        <dbReference type="SAM" id="SignalP"/>
    </source>
</evidence>
<proteinExistence type="predicted"/>
<feature type="chain" id="PRO_5042890991" evidence="2">
    <location>
        <begin position="24"/>
        <end position="341"/>
    </location>
</feature>
<name>A0AAN8WWN5_HALRR</name>
<dbReference type="Proteomes" id="UP001381693">
    <property type="component" value="Unassembled WGS sequence"/>
</dbReference>
<sequence length="341" mass="38815">MLGFSHSFLLSLVFACLIHASNTVFVSEYNEEYCEVHEWTLKCDFKYVMTDVQLNIEVNKFRRVLVTNAQQLLLHEGVCTSLHLFHIISVKYNDNQRSGIPESDDCKARSLHLQNTTISNIPPSLHILSMEESRLTDTFSAQPTLKEVRVGYSYINKLYIDSPIRENGEVHLHNTKINVLSKLELTDNSKFFLTDSVVQVFDPNALVLSRNASTEIVRTTFLKNEEAKIIHMDGANIVMANITGILSVSYIQGDTRPTADRSYFISSGKTWTMAVVIVTILVLLATSITVNIFVVWLIRRRKCDEPDGPIKKTKIIRDIQEEDETIRQTKIVLISKNVDSF</sequence>
<protein>
    <submittedName>
        <fullName evidence="3">Uncharacterized protein</fullName>
    </submittedName>
</protein>
<organism evidence="3 4">
    <name type="scientific">Halocaridina rubra</name>
    <name type="common">Hawaiian red shrimp</name>
    <dbReference type="NCBI Taxonomy" id="373956"/>
    <lineage>
        <taxon>Eukaryota</taxon>
        <taxon>Metazoa</taxon>
        <taxon>Ecdysozoa</taxon>
        <taxon>Arthropoda</taxon>
        <taxon>Crustacea</taxon>
        <taxon>Multicrustacea</taxon>
        <taxon>Malacostraca</taxon>
        <taxon>Eumalacostraca</taxon>
        <taxon>Eucarida</taxon>
        <taxon>Decapoda</taxon>
        <taxon>Pleocyemata</taxon>
        <taxon>Caridea</taxon>
        <taxon>Atyoidea</taxon>
        <taxon>Atyidae</taxon>
        <taxon>Halocaridina</taxon>
    </lineage>
</organism>
<reference evidence="3 4" key="1">
    <citation type="submission" date="2023-11" db="EMBL/GenBank/DDBJ databases">
        <title>Halocaridina rubra genome assembly.</title>
        <authorList>
            <person name="Smith C."/>
        </authorList>
    </citation>
    <scope>NUCLEOTIDE SEQUENCE [LARGE SCALE GENOMIC DNA]</scope>
    <source>
        <strain evidence="3">EP-1</strain>
        <tissue evidence="3">Whole</tissue>
    </source>
</reference>
<comment type="caution">
    <text evidence="3">The sequence shown here is derived from an EMBL/GenBank/DDBJ whole genome shotgun (WGS) entry which is preliminary data.</text>
</comment>